<keyword evidence="1" id="KW-0472">Membrane</keyword>
<dbReference type="Pfam" id="PF01569">
    <property type="entry name" value="PAP2"/>
    <property type="match status" value="1"/>
</dbReference>
<dbReference type="PANTHER" id="PTHR14969">
    <property type="entry name" value="SPHINGOSINE-1-PHOSPHATE PHOSPHOHYDROLASE"/>
    <property type="match status" value="1"/>
</dbReference>
<dbReference type="SUPFAM" id="SSF48317">
    <property type="entry name" value="Acid phosphatase/Vanadium-dependent haloperoxidase"/>
    <property type="match status" value="1"/>
</dbReference>
<reference evidence="4" key="1">
    <citation type="journal article" date="2019" name="Int. J. Syst. Evol. Microbiol.">
        <title>The Global Catalogue of Microorganisms (GCM) 10K type strain sequencing project: providing services to taxonomists for standard genome sequencing and annotation.</title>
        <authorList>
            <consortium name="The Broad Institute Genomics Platform"/>
            <consortium name="The Broad Institute Genome Sequencing Center for Infectious Disease"/>
            <person name="Wu L."/>
            <person name="Ma J."/>
        </authorList>
    </citation>
    <scope>NUCLEOTIDE SEQUENCE [LARGE SCALE GENOMIC DNA]</scope>
    <source>
        <strain evidence="4">CGMCC 1.6964</strain>
    </source>
</reference>
<dbReference type="EMBL" id="BMLN01000005">
    <property type="protein sequence ID" value="GGN99509.1"/>
    <property type="molecule type" value="Genomic_DNA"/>
</dbReference>
<evidence type="ECO:0000313" key="4">
    <source>
        <dbReference type="Proteomes" id="UP000606653"/>
    </source>
</evidence>
<keyword evidence="1" id="KW-1133">Transmembrane helix</keyword>
<dbReference type="CDD" id="cd03392">
    <property type="entry name" value="PAP2_like_2"/>
    <property type="match status" value="1"/>
</dbReference>
<dbReference type="PANTHER" id="PTHR14969:SF13">
    <property type="entry name" value="AT30094P"/>
    <property type="match status" value="1"/>
</dbReference>
<comment type="caution">
    <text evidence="3">The sequence shown here is derived from an EMBL/GenBank/DDBJ whole genome shotgun (WGS) entry which is preliminary data.</text>
</comment>
<feature type="transmembrane region" description="Helical" evidence="1">
    <location>
        <begin position="67"/>
        <end position="90"/>
    </location>
</feature>
<dbReference type="RefSeq" id="WP_018977867.1">
    <property type="nucleotide sequence ID" value="NZ_BMLN01000005.1"/>
</dbReference>
<dbReference type="InterPro" id="IPR036938">
    <property type="entry name" value="PAP2/HPO_sf"/>
</dbReference>
<name>A0ABQ2L1D7_9BACL</name>
<keyword evidence="4" id="KW-1185">Reference proteome</keyword>
<evidence type="ECO:0000313" key="3">
    <source>
        <dbReference type="EMBL" id="GGN99509.1"/>
    </source>
</evidence>
<evidence type="ECO:0000256" key="1">
    <source>
        <dbReference type="SAM" id="Phobius"/>
    </source>
</evidence>
<feature type="transmembrane region" description="Helical" evidence="1">
    <location>
        <begin position="97"/>
        <end position="114"/>
    </location>
</feature>
<evidence type="ECO:0000259" key="2">
    <source>
        <dbReference type="SMART" id="SM00014"/>
    </source>
</evidence>
<proteinExistence type="predicted"/>
<dbReference type="Proteomes" id="UP000606653">
    <property type="component" value="Unassembled WGS sequence"/>
</dbReference>
<dbReference type="InterPro" id="IPR000326">
    <property type="entry name" value="PAP2/HPO"/>
</dbReference>
<feature type="domain" description="Phosphatidic acid phosphatase type 2/haloperoxidase" evidence="2">
    <location>
        <begin position="98"/>
        <end position="209"/>
    </location>
</feature>
<dbReference type="SMART" id="SM00014">
    <property type="entry name" value="acidPPc"/>
    <property type="match status" value="1"/>
</dbReference>
<accession>A0ABQ2L1D7</accession>
<dbReference type="Gene3D" id="1.20.144.10">
    <property type="entry name" value="Phosphatidic acid phosphatase type 2/haloperoxidase"/>
    <property type="match status" value="2"/>
</dbReference>
<feature type="transmembrane region" description="Helical" evidence="1">
    <location>
        <begin position="168"/>
        <end position="188"/>
    </location>
</feature>
<feature type="transmembrane region" description="Helical" evidence="1">
    <location>
        <begin position="194"/>
        <end position="215"/>
    </location>
</feature>
<organism evidence="3 4">
    <name type="scientific">Saccharibacillus kuerlensis</name>
    <dbReference type="NCBI Taxonomy" id="459527"/>
    <lineage>
        <taxon>Bacteria</taxon>
        <taxon>Bacillati</taxon>
        <taxon>Bacillota</taxon>
        <taxon>Bacilli</taxon>
        <taxon>Bacillales</taxon>
        <taxon>Paenibacillaceae</taxon>
        <taxon>Saccharibacillus</taxon>
    </lineage>
</organism>
<keyword evidence="1" id="KW-0812">Transmembrane</keyword>
<protein>
    <submittedName>
        <fullName evidence="3">Phosphatase PAP2 family protein</fullName>
    </submittedName>
</protein>
<sequence length="242" mass="27060">MPPLKNKTSLRHAALSFAGFGLLTFAFLLIAKLVGADYQAVVDFDHKWISRIQAYESPGWTKLADTLSWIGSTKVVIVFVLILILLMLFVRHLRWEPLLLLCATAGSGLLNLLLKNLFRRDRPDINRLAEEFTFSFPSGHSMGAFALYGILAYLLWRMIPSFSVRIAALVLCTLLTLSIGLSRIYLGVHYPSDVIGGYIASAAWLALTIGIFEYWRHTKQRRLGGQSEAERQEKMSGDGLGI</sequence>
<gene>
    <name evidence="3" type="ORF">GCM10010969_19660</name>
</gene>
<feature type="transmembrane region" description="Helical" evidence="1">
    <location>
        <begin position="134"/>
        <end position="156"/>
    </location>
</feature>